<accession>A0A917IH24</accession>
<evidence type="ECO:0000256" key="3">
    <source>
        <dbReference type="ARBA" id="ARBA00022692"/>
    </source>
</evidence>
<feature type="compositionally biased region" description="Basic and acidic residues" evidence="6">
    <location>
        <begin position="1"/>
        <end position="15"/>
    </location>
</feature>
<comment type="subcellular location">
    <subcellularLocation>
        <location evidence="1">Membrane</location>
        <topology evidence="1">Multi-pass membrane protein</topology>
    </subcellularLocation>
</comment>
<proteinExistence type="inferred from homology"/>
<dbReference type="InterPro" id="IPR029044">
    <property type="entry name" value="Nucleotide-diphossugar_trans"/>
</dbReference>
<dbReference type="Pfam" id="PF04138">
    <property type="entry name" value="GtrA_DPMS_TM"/>
    <property type="match status" value="1"/>
</dbReference>
<feature type="transmembrane region" description="Helical" evidence="7">
    <location>
        <begin position="336"/>
        <end position="355"/>
    </location>
</feature>
<dbReference type="PANTHER" id="PTHR48090">
    <property type="entry name" value="UNDECAPRENYL-PHOSPHATE 4-DEOXY-4-FORMAMIDO-L-ARABINOSE TRANSFERASE-RELATED"/>
    <property type="match status" value="1"/>
</dbReference>
<evidence type="ECO:0000256" key="7">
    <source>
        <dbReference type="SAM" id="Phobius"/>
    </source>
</evidence>
<evidence type="ECO:0000259" key="8">
    <source>
        <dbReference type="Pfam" id="PF00535"/>
    </source>
</evidence>
<comment type="caution">
    <text evidence="10">The sequence shown here is derived from an EMBL/GenBank/DDBJ whole genome shotgun (WGS) entry which is preliminary data.</text>
</comment>
<dbReference type="Gene3D" id="3.90.550.10">
    <property type="entry name" value="Spore Coat Polysaccharide Biosynthesis Protein SpsA, Chain A"/>
    <property type="match status" value="1"/>
</dbReference>
<protein>
    <submittedName>
        <fullName evidence="10">Dolichol monophosphate mannose synthase</fullName>
    </submittedName>
</protein>
<feature type="domain" description="GtrA/DPMS transmembrane" evidence="9">
    <location>
        <begin position="273"/>
        <end position="388"/>
    </location>
</feature>
<dbReference type="AlphaFoldDB" id="A0A917IH24"/>
<evidence type="ECO:0000313" key="11">
    <source>
        <dbReference type="Proteomes" id="UP000657592"/>
    </source>
</evidence>
<evidence type="ECO:0000256" key="1">
    <source>
        <dbReference type="ARBA" id="ARBA00004141"/>
    </source>
</evidence>
<evidence type="ECO:0000313" key="10">
    <source>
        <dbReference type="EMBL" id="GGH50920.1"/>
    </source>
</evidence>
<keyword evidence="4 7" id="KW-1133">Transmembrane helix</keyword>
<feature type="region of interest" description="Disordered" evidence="6">
    <location>
        <begin position="1"/>
        <end position="35"/>
    </location>
</feature>
<dbReference type="EMBL" id="BMJY01000023">
    <property type="protein sequence ID" value="GGH50920.1"/>
    <property type="molecule type" value="Genomic_DNA"/>
</dbReference>
<dbReference type="GO" id="GO:0016020">
    <property type="term" value="C:membrane"/>
    <property type="evidence" value="ECO:0007669"/>
    <property type="project" value="UniProtKB-SubCell"/>
</dbReference>
<dbReference type="InterPro" id="IPR007267">
    <property type="entry name" value="GtrA_DPMS_TM"/>
</dbReference>
<sequence length="420" mass="45167">MGPAGERDAAHREERDVDDATSADRAGARGRPPHRCDVTVIVPTRNERANVAEMVRQLGEALAGRRAEILFVDDSEDGTPDEVERIAADAPLPVRVVHRPAGHRTGGLGGAVVAGLRAAAADVCVVMDGDLQHPPALVPALVDRHARGDSDAVVASRYIGGGDSAGLGTTLRFGVSRAATLVTKAMFPLRLHGTSDPMTGFFLVDRSRVDLEALRPSGFKILLELLVRGDLRVAEVPMRFGERREGDSKATMRQGVTFLAHLARLRFGKMSAFALIGAVGAVANIAIVWLLTTLGMGYIWAAIIAAETTIIANFLLAERFVFADMRGRAASLRRRFLASFTFNNAEAAIRIPVLAFLVETWAISSVLGTAITLAVAFVARFVFHSLVVYAPRRPREPGTETAGQRIIRVIDEEAMKPGEL</sequence>
<feature type="transmembrane region" description="Helical" evidence="7">
    <location>
        <begin position="272"/>
        <end position="291"/>
    </location>
</feature>
<organism evidence="10 11">
    <name type="scientific">Microbacterium album</name>
    <dbReference type="NCBI Taxonomy" id="2053191"/>
    <lineage>
        <taxon>Bacteria</taxon>
        <taxon>Bacillati</taxon>
        <taxon>Actinomycetota</taxon>
        <taxon>Actinomycetes</taxon>
        <taxon>Micrococcales</taxon>
        <taxon>Microbacteriaceae</taxon>
        <taxon>Microbacterium</taxon>
    </lineage>
</organism>
<reference evidence="10" key="1">
    <citation type="journal article" date="2014" name="Int. J. Syst. Evol. Microbiol.">
        <title>Complete genome sequence of Corynebacterium casei LMG S-19264T (=DSM 44701T), isolated from a smear-ripened cheese.</title>
        <authorList>
            <consortium name="US DOE Joint Genome Institute (JGI-PGF)"/>
            <person name="Walter F."/>
            <person name="Albersmeier A."/>
            <person name="Kalinowski J."/>
            <person name="Ruckert C."/>
        </authorList>
    </citation>
    <scope>NUCLEOTIDE SEQUENCE</scope>
    <source>
        <strain evidence="10">CGMCC 1.15794</strain>
    </source>
</reference>
<evidence type="ECO:0000259" key="9">
    <source>
        <dbReference type="Pfam" id="PF04138"/>
    </source>
</evidence>
<evidence type="ECO:0000256" key="2">
    <source>
        <dbReference type="ARBA" id="ARBA00006739"/>
    </source>
</evidence>
<dbReference type="SUPFAM" id="SSF53448">
    <property type="entry name" value="Nucleotide-diphospho-sugar transferases"/>
    <property type="match status" value="1"/>
</dbReference>
<dbReference type="Proteomes" id="UP000657592">
    <property type="component" value="Unassembled WGS sequence"/>
</dbReference>
<dbReference type="Pfam" id="PF00535">
    <property type="entry name" value="Glycos_transf_2"/>
    <property type="match status" value="1"/>
</dbReference>
<feature type="transmembrane region" description="Helical" evidence="7">
    <location>
        <begin position="297"/>
        <end position="316"/>
    </location>
</feature>
<name>A0A917IH24_9MICO</name>
<keyword evidence="3 7" id="KW-0812">Transmembrane</keyword>
<reference evidence="10" key="2">
    <citation type="submission" date="2020-09" db="EMBL/GenBank/DDBJ databases">
        <authorList>
            <person name="Sun Q."/>
            <person name="Zhou Y."/>
        </authorList>
    </citation>
    <scope>NUCLEOTIDE SEQUENCE</scope>
    <source>
        <strain evidence="10">CGMCC 1.15794</strain>
    </source>
</reference>
<dbReference type="GO" id="GO:0000271">
    <property type="term" value="P:polysaccharide biosynthetic process"/>
    <property type="evidence" value="ECO:0007669"/>
    <property type="project" value="InterPro"/>
</dbReference>
<feature type="domain" description="Glycosyltransferase 2-like" evidence="8">
    <location>
        <begin position="39"/>
        <end position="206"/>
    </location>
</feature>
<evidence type="ECO:0000256" key="6">
    <source>
        <dbReference type="SAM" id="MobiDB-lite"/>
    </source>
</evidence>
<dbReference type="InterPro" id="IPR050256">
    <property type="entry name" value="Glycosyltransferase_2"/>
</dbReference>
<keyword evidence="5 7" id="KW-0472">Membrane</keyword>
<dbReference type="PANTHER" id="PTHR48090:SF7">
    <property type="entry name" value="RFBJ PROTEIN"/>
    <property type="match status" value="1"/>
</dbReference>
<dbReference type="InterPro" id="IPR001173">
    <property type="entry name" value="Glyco_trans_2-like"/>
</dbReference>
<keyword evidence="11" id="KW-1185">Reference proteome</keyword>
<comment type="similarity">
    <text evidence="2">Belongs to the glycosyltransferase 2 family.</text>
</comment>
<evidence type="ECO:0000256" key="4">
    <source>
        <dbReference type="ARBA" id="ARBA00022989"/>
    </source>
</evidence>
<feature type="transmembrane region" description="Helical" evidence="7">
    <location>
        <begin position="361"/>
        <end position="383"/>
    </location>
</feature>
<evidence type="ECO:0000256" key="5">
    <source>
        <dbReference type="ARBA" id="ARBA00023136"/>
    </source>
</evidence>
<gene>
    <name evidence="10" type="ORF">GCM10010921_30010</name>
</gene>